<dbReference type="AlphaFoldDB" id="A0A804J0D9"/>
<reference evidence="4" key="2">
    <citation type="submission" date="2021-05" db="UniProtKB">
        <authorList>
            <consortium name="EnsemblPlants"/>
        </authorList>
    </citation>
    <scope>IDENTIFICATION</scope>
    <source>
        <strain evidence="4">subsp. malaccensis</strain>
    </source>
</reference>
<evidence type="ECO:0000313" key="4">
    <source>
        <dbReference type="EnsemblPlants" id="Ma05_p03370.1"/>
    </source>
</evidence>
<dbReference type="Proteomes" id="UP000012960">
    <property type="component" value="Unplaced"/>
</dbReference>
<name>A0A804J0D9_MUSAM</name>
<evidence type="ECO:0000313" key="5">
    <source>
        <dbReference type="Proteomes" id="UP000012960"/>
    </source>
</evidence>
<feature type="signal peptide" evidence="2">
    <location>
        <begin position="1"/>
        <end position="21"/>
    </location>
</feature>
<dbReference type="EnsemblPlants" id="Ma05_t03370.1">
    <property type="protein sequence ID" value="Ma05_p03370.1"/>
    <property type="gene ID" value="Ma05_g03370"/>
</dbReference>
<keyword evidence="1" id="KW-0472">Membrane</keyword>
<keyword evidence="1" id="KW-0812">Transmembrane</keyword>
<protein>
    <submittedName>
        <fullName evidence="3">(wild Malaysian banana) hypothetical protein</fullName>
    </submittedName>
</protein>
<dbReference type="EMBL" id="HG996470">
    <property type="protein sequence ID" value="CAG1837386.1"/>
    <property type="molecule type" value="Genomic_DNA"/>
</dbReference>
<keyword evidence="2" id="KW-0732">Signal</keyword>
<evidence type="ECO:0000313" key="3">
    <source>
        <dbReference type="EMBL" id="CAG1837386.1"/>
    </source>
</evidence>
<dbReference type="InParanoid" id="A0A804J0D9"/>
<evidence type="ECO:0000256" key="1">
    <source>
        <dbReference type="SAM" id="Phobius"/>
    </source>
</evidence>
<evidence type="ECO:0000256" key="2">
    <source>
        <dbReference type="SAM" id="SignalP"/>
    </source>
</evidence>
<sequence>MCSFFPRQILMGSLWSSPGHSWLLSLFLAQYPQVSEWRDKNAGSVGASQVVQWAHLPSDVDVWCTSSVTRRGLPWPIRNIIIDILSFFLIITVIVIVIGNRIGFFWGERRIHLLI</sequence>
<reference evidence="3" key="1">
    <citation type="submission" date="2021-03" db="EMBL/GenBank/DDBJ databases">
        <authorList>
            <consortium name="Genoscope - CEA"/>
            <person name="William W."/>
        </authorList>
    </citation>
    <scope>NUCLEOTIDE SEQUENCE</scope>
    <source>
        <strain evidence="3">Doubled-haploid Pahang</strain>
    </source>
</reference>
<proteinExistence type="predicted"/>
<dbReference type="Gramene" id="Ma05_t03370.1">
    <property type="protein sequence ID" value="Ma05_p03370.1"/>
    <property type="gene ID" value="Ma05_g03370"/>
</dbReference>
<accession>A0A804J0D9</accession>
<organism evidence="4 5">
    <name type="scientific">Musa acuminata subsp. malaccensis</name>
    <name type="common">Wild banana</name>
    <name type="synonym">Musa malaccensis</name>
    <dbReference type="NCBI Taxonomy" id="214687"/>
    <lineage>
        <taxon>Eukaryota</taxon>
        <taxon>Viridiplantae</taxon>
        <taxon>Streptophyta</taxon>
        <taxon>Embryophyta</taxon>
        <taxon>Tracheophyta</taxon>
        <taxon>Spermatophyta</taxon>
        <taxon>Magnoliopsida</taxon>
        <taxon>Liliopsida</taxon>
        <taxon>Zingiberales</taxon>
        <taxon>Musaceae</taxon>
        <taxon>Musa</taxon>
    </lineage>
</organism>
<feature type="chain" id="PRO_5036219843" evidence="2">
    <location>
        <begin position="22"/>
        <end position="115"/>
    </location>
</feature>
<keyword evidence="1" id="KW-1133">Transmembrane helix</keyword>
<gene>
    <name evidence="3" type="ORF">GSMUA_255630.1</name>
</gene>
<keyword evidence="5" id="KW-1185">Reference proteome</keyword>
<feature type="transmembrane region" description="Helical" evidence="1">
    <location>
        <begin position="80"/>
        <end position="99"/>
    </location>
</feature>